<name>A0ABS7PSL2_9SPHN</name>
<sequence length="396" mass="43313">MTDEAKRPGPCSGLKVLEITTMVAGPMAGQMLADLGAEVTKIEALGGDPMRHLRPRHKDMAAGFMAMNRHKRSIQLNLKDPAGQKIARDLALQADVLLENARPGVLDRLGLSYESLREDNPGLIYASVSGFGPDGPYADRPAFDQVIQAMSGAMYLQGGWVAPAPFRTMMVDKYSASAMASAIVAALLHRERSGGEGQRVTVSLLDGFSSFSLIDNLYNHMWLDGDDKIPAINTTLPIRTADGMIMGHIQTDEQFARICRLLGREELIDDPRFQGAWNRLSNIEAMWRELEKTTQTLPTAKIMEGVGREGVPIGPVNRIEDFLADPQVQHNQSIVEYRDDTYGRVLFANYPARFEKTPAHVAARSPTLGEHTDAVLAELGYSPDEIEAARTAGVAA</sequence>
<dbReference type="EMBL" id="JAINVV010000008">
    <property type="protein sequence ID" value="MBY8824336.1"/>
    <property type="molecule type" value="Genomic_DNA"/>
</dbReference>
<dbReference type="Gene3D" id="3.40.50.10540">
    <property type="entry name" value="Crotonobetainyl-coa:carnitine coa-transferase, domain 1"/>
    <property type="match status" value="1"/>
</dbReference>
<dbReference type="InterPro" id="IPR003673">
    <property type="entry name" value="CoA-Trfase_fam_III"/>
</dbReference>
<dbReference type="PANTHER" id="PTHR48207:SF3">
    <property type="entry name" value="SUCCINATE--HYDROXYMETHYLGLUTARATE COA-TRANSFERASE"/>
    <property type="match status" value="1"/>
</dbReference>
<protein>
    <submittedName>
        <fullName evidence="2">CoA transferase</fullName>
    </submittedName>
</protein>
<dbReference type="Gene3D" id="3.30.1540.10">
    <property type="entry name" value="formyl-coa transferase, domain 3"/>
    <property type="match status" value="1"/>
</dbReference>
<dbReference type="Proteomes" id="UP000706039">
    <property type="component" value="Unassembled WGS sequence"/>
</dbReference>
<accession>A0ABS7PSL2</accession>
<organism evidence="2 3">
    <name type="scientific">Sphingomonas colocasiae</name>
    <dbReference type="NCBI Taxonomy" id="1848973"/>
    <lineage>
        <taxon>Bacteria</taxon>
        <taxon>Pseudomonadati</taxon>
        <taxon>Pseudomonadota</taxon>
        <taxon>Alphaproteobacteria</taxon>
        <taxon>Sphingomonadales</taxon>
        <taxon>Sphingomonadaceae</taxon>
        <taxon>Sphingomonas</taxon>
    </lineage>
</organism>
<keyword evidence="1 2" id="KW-0808">Transferase</keyword>
<reference evidence="2 3" key="1">
    <citation type="submission" date="2021-08" db="EMBL/GenBank/DDBJ databases">
        <authorList>
            <person name="Tuo L."/>
        </authorList>
    </citation>
    <scope>NUCLEOTIDE SEQUENCE [LARGE SCALE GENOMIC DNA]</scope>
    <source>
        <strain evidence="2 3">JCM 31229</strain>
    </source>
</reference>
<keyword evidence="3" id="KW-1185">Reference proteome</keyword>
<evidence type="ECO:0000313" key="2">
    <source>
        <dbReference type="EMBL" id="MBY8824336.1"/>
    </source>
</evidence>
<comment type="caution">
    <text evidence="2">The sequence shown here is derived from an EMBL/GenBank/DDBJ whole genome shotgun (WGS) entry which is preliminary data.</text>
</comment>
<dbReference type="GO" id="GO:0016740">
    <property type="term" value="F:transferase activity"/>
    <property type="evidence" value="ECO:0007669"/>
    <property type="project" value="UniProtKB-KW"/>
</dbReference>
<dbReference type="InterPro" id="IPR023606">
    <property type="entry name" value="CoA-Trfase_III_dom_1_sf"/>
</dbReference>
<dbReference type="InterPro" id="IPR050483">
    <property type="entry name" value="CoA-transferase_III_domain"/>
</dbReference>
<evidence type="ECO:0000256" key="1">
    <source>
        <dbReference type="ARBA" id="ARBA00022679"/>
    </source>
</evidence>
<dbReference type="PANTHER" id="PTHR48207">
    <property type="entry name" value="SUCCINATE--HYDROXYMETHYLGLUTARATE COA-TRANSFERASE"/>
    <property type="match status" value="1"/>
</dbReference>
<dbReference type="Pfam" id="PF02515">
    <property type="entry name" value="CoA_transf_3"/>
    <property type="match status" value="1"/>
</dbReference>
<dbReference type="SUPFAM" id="SSF89796">
    <property type="entry name" value="CoA-transferase family III (CaiB/BaiF)"/>
    <property type="match status" value="1"/>
</dbReference>
<proteinExistence type="predicted"/>
<evidence type="ECO:0000313" key="3">
    <source>
        <dbReference type="Proteomes" id="UP000706039"/>
    </source>
</evidence>
<dbReference type="InterPro" id="IPR044855">
    <property type="entry name" value="CoA-Trfase_III_dom3_sf"/>
</dbReference>
<gene>
    <name evidence="2" type="ORF">K7G82_18675</name>
</gene>
<dbReference type="RefSeq" id="WP_222991406.1">
    <property type="nucleotide sequence ID" value="NZ_JAINVV010000008.1"/>
</dbReference>